<protein>
    <recommendedName>
        <fullName evidence="10">Transposase</fullName>
    </recommendedName>
</protein>
<keyword evidence="4" id="KW-0233">DNA recombination</keyword>
<organism evidence="8 9">
    <name type="scientific">Vibrio zhanjiangensis</name>
    <dbReference type="NCBI Taxonomy" id="1046128"/>
    <lineage>
        <taxon>Bacteria</taxon>
        <taxon>Pseudomonadati</taxon>
        <taxon>Pseudomonadota</taxon>
        <taxon>Gammaproteobacteria</taxon>
        <taxon>Vibrionales</taxon>
        <taxon>Vibrionaceae</taxon>
        <taxon>Vibrio</taxon>
    </lineage>
</organism>
<keyword evidence="5" id="KW-1133">Transmembrane helix</keyword>
<feature type="domain" description="DUF4158" evidence="7">
    <location>
        <begin position="35"/>
        <end position="198"/>
    </location>
</feature>
<gene>
    <name evidence="8" type="ORF">GCM10007938_42160</name>
</gene>
<proteinExistence type="inferred from homology"/>
<dbReference type="RefSeq" id="WP_284194256.1">
    <property type="nucleotide sequence ID" value="NZ_BSPW01000109.1"/>
</dbReference>
<dbReference type="Proteomes" id="UP001157138">
    <property type="component" value="Unassembled WGS sequence"/>
</dbReference>
<evidence type="ECO:0000259" key="7">
    <source>
        <dbReference type="Pfam" id="PF13700"/>
    </source>
</evidence>
<dbReference type="InterPro" id="IPR047653">
    <property type="entry name" value="Tn3-like_transpos"/>
</dbReference>
<reference evidence="9" key="1">
    <citation type="journal article" date="2019" name="Int. J. Syst. Evol. Microbiol.">
        <title>The Global Catalogue of Microorganisms (GCM) 10K type strain sequencing project: providing services to taxonomists for standard genome sequencing and annotation.</title>
        <authorList>
            <consortium name="The Broad Institute Genomics Platform"/>
            <consortium name="The Broad Institute Genome Sequencing Center for Infectious Disease"/>
            <person name="Wu L."/>
            <person name="Ma J."/>
        </authorList>
    </citation>
    <scope>NUCLEOTIDE SEQUENCE [LARGE SCALE GENOMIC DNA]</scope>
    <source>
        <strain evidence="9">NBRC 108723</strain>
    </source>
</reference>
<evidence type="ECO:0000256" key="5">
    <source>
        <dbReference type="SAM" id="Phobius"/>
    </source>
</evidence>
<evidence type="ECO:0000256" key="4">
    <source>
        <dbReference type="ARBA" id="ARBA00023172"/>
    </source>
</evidence>
<dbReference type="Pfam" id="PF01526">
    <property type="entry name" value="DDE_Tnp_Tn3"/>
    <property type="match status" value="1"/>
</dbReference>
<feature type="domain" description="Tn3 transposase DDE" evidence="6">
    <location>
        <begin position="614"/>
        <end position="1002"/>
    </location>
</feature>
<keyword evidence="5" id="KW-0472">Membrane</keyword>
<dbReference type="Pfam" id="PF13700">
    <property type="entry name" value="DUF4158"/>
    <property type="match status" value="1"/>
</dbReference>
<keyword evidence="3" id="KW-0238">DNA-binding</keyword>
<keyword evidence="2" id="KW-0815">Transposition</keyword>
<name>A0ABQ6F6J2_9VIBR</name>
<keyword evidence="9" id="KW-1185">Reference proteome</keyword>
<evidence type="ECO:0000256" key="2">
    <source>
        <dbReference type="ARBA" id="ARBA00022578"/>
    </source>
</evidence>
<evidence type="ECO:0008006" key="10">
    <source>
        <dbReference type="Google" id="ProtNLM"/>
    </source>
</evidence>
<dbReference type="InterPro" id="IPR002513">
    <property type="entry name" value="Tn3_Tnp_DDE_dom"/>
</dbReference>
<feature type="transmembrane region" description="Helical" evidence="5">
    <location>
        <begin position="6"/>
        <end position="23"/>
    </location>
</feature>
<evidence type="ECO:0000259" key="6">
    <source>
        <dbReference type="Pfam" id="PF01526"/>
    </source>
</evidence>
<evidence type="ECO:0000256" key="1">
    <source>
        <dbReference type="ARBA" id="ARBA00009402"/>
    </source>
</evidence>
<evidence type="ECO:0000313" key="9">
    <source>
        <dbReference type="Proteomes" id="UP001157138"/>
    </source>
</evidence>
<keyword evidence="5" id="KW-0812">Transmembrane</keyword>
<evidence type="ECO:0000313" key="8">
    <source>
        <dbReference type="EMBL" id="GLT20431.1"/>
    </source>
</evidence>
<sequence>MNDEFVVAPPLMILLLLFSNIIPTMPAKRKSRLTILNPDEIHELYRKPEFNQSEREEFFSLDTELLSLIRKMDKLETRIYFILFVGYFRAKPVIPQFHLKDAKQDVRYICRTYFSGLKPEFKALPKSTRSRLISRVIDLLGFEQLTEKNAEALATRLQDVATIYNNPRYIFDECLTFFGQRRIALPAYTSLQDLVTQAISVERQRTEHLLSSGLSKKTAQSLQNIIEDKGLLNSLAGYKGSARGFSPSELEREIKSHTIIKALYPELKQALDTLNLSRGNMLYYASLVKHRSIYKLRRSPEWQGKLYLICYLFFRYRESNDKLVTAFSYLVNKHDEAAKCYAQQSVAQELEVVRTKLKDAGNILRLFVDESLDDSIPFGSVRQKAFSLIESEDIKRLSQHLHQKDFDLILYRWQYTDEQARTTANSLRKLFLAIDIECDKRQEGLAEQIVSSKIELTEKRGIKTFNVDLIRSNDKRYLLDEDGVNLKRCEFYLYKKIVRMLEQGRIFISESEQNKRLEDDLIPEKVWSKDKHSLIAKTGLERLSLPIKETLRSLDKQLENLTARVTQNINVDANDFVKCQPRSNRLTWSLANRRWKSSVDNPVYSQLQHMGIIDIMDYVNRKTGYLDAFSGLTAHKPHTEARQGDLIACLFGNGANYGLHKIASVSDRSIGVLRSVNDTYLRPESIQKANDLISNAISNLHIFKYYTINEMAPFGSIDGQKHGCRINTFKARFSAKHFRKGKGVSAMTLVVNHIPVNTKVNALNEYEGHFAFDLLYNNSSEVQPTAVATDNHGVNNVNFAILDIFGYQFAPRYARFKRVFDELFEVSLEEDLHISLKKAIKHQLIIDEWDNIQHILCSLSRKSTNQSTVIKKLSNSKRNSKTLAALREYDRLIKSLYVLEYVDNQTLRQFVQQALNRGEAYHQLRRAIASVNGNQFRGGNDYEVELWNNCARLIANCIIYYNSALLSELVERYEKEGNEEVVKLLANLSPVAWGHIQLGGNYTFARQQETFSLEGILKDINAITGTESMGEDES</sequence>
<comment type="similarity">
    <text evidence="1">Belongs to the transposase 7 family.</text>
</comment>
<evidence type="ECO:0000256" key="3">
    <source>
        <dbReference type="ARBA" id="ARBA00023125"/>
    </source>
</evidence>
<dbReference type="EMBL" id="BSPW01000109">
    <property type="protein sequence ID" value="GLT20431.1"/>
    <property type="molecule type" value="Genomic_DNA"/>
</dbReference>
<dbReference type="NCBIfam" id="NF033527">
    <property type="entry name" value="transpos_Tn3"/>
    <property type="match status" value="1"/>
</dbReference>
<accession>A0ABQ6F6J2</accession>
<comment type="caution">
    <text evidence="8">The sequence shown here is derived from an EMBL/GenBank/DDBJ whole genome shotgun (WGS) entry which is preliminary data.</text>
</comment>
<dbReference type="InterPro" id="IPR025296">
    <property type="entry name" value="DUF4158"/>
</dbReference>